<dbReference type="GO" id="GO:0005886">
    <property type="term" value="C:plasma membrane"/>
    <property type="evidence" value="ECO:0007669"/>
    <property type="project" value="TreeGrafter"/>
</dbReference>
<sequence>MATKALLITLLIAAAMAPALAVDYMVGEGEGWKLKVNYTEWAAGKTFVVGDNLIFMYPAEDHNVIQVSGADFKACNKSGALRGPYNSGNDKIALDAPGKRWYICGKEGHCDGGMKLVVSVEAGAPAPAPSSAPATGSLVWMAASVAAAFSMVMAF</sequence>
<proteinExistence type="predicted"/>
<organism evidence="15">
    <name type="scientific">Salvia splendens</name>
    <name type="common">Scarlet sage</name>
    <dbReference type="NCBI Taxonomy" id="180675"/>
    <lineage>
        <taxon>Eukaryota</taxon>
        <taxon>Viridiplantae</taxon>
        <taxon>Streptophyta</taxon>
        <taxon>Embryophyta</taxon>
        <taxon>Tracheophyta</taxon>
        <taxon>Spermatophyta</taxon>
        <taxon>Magnoliopsida</taxon>
        <taxon>eudicotyledons</taxon>
        <taxon>Gunneridae</taxon>
        <taxon>Pentapetalae</taxon>
        <taxon>asterids</taxon>
        <taxon>lamiids</taxon>
        <taxon>Lamiales</taxon>
        <taxon>Lamiaceae</taxon>
        <taxon>Nepetoideae</taxon>
        <taxon>Mentheae</taxon>
        <taxon>Salviinae</taxon>
        <taxon>Salvia</taxon>
        <taxon>Salvia subgen. Calosphace</taxon>
        <taxon>core Calosphace</taxon>
    </lineage>
</organism>
<dbReference type="GO" id="GO:0046872">
    <property type="term" value="F:metal ion binding"/>
    <property type="evidence" value="ECO:0007669"/>
    <property type="project" value="UniProtKB-KW"/>
</dbReference>
<feature type="transmembrane region" description="Helical" evidence="12">
    <location>
        <begin position="137"/>
        <end position="154"/>
    </location>
</feature>
<evidence type="ECO:0000256" key="12">
    <source>
        <dbReference type="SAM" id="Phobius"/>
    </source>
</evidence>
<evidence type="ECO:0000256" key="6">
    <source>
        <dbReference type="ARBA" id="ARBA00022982"/>
    </source>
</evidence>
<dbReference type="PANTHER" id="PTHR33021">
    <property type="entry name" value="BLUE COPPER PROTEIN"/>
    <property type="match status" value="1"/>
</dbReference>
<comment type="subcellular location">
    <subcellularLocation>
        <location evidence="1">Membrane</location>
        <topology evidence="1">Single-pass type I membrane protein</topology>
    </subcellularLocation>
</comment>
<comment type="caution">
    <text evidence="15">The sequence shown here is derived from an EMBL/GenBank/DDBJ whole genome shotgun (WGS) entry which is preliminary data.</text>
</comment>
<dbReference type="CDD" id="cd04216">
    <property type="entry name" value="Phytocyanin"/>
    <property type="match status" value="1"/>
</dbReference>
<dbReference type="Proteomes" id="UP000298416">
    <property type="component" value="Unassembled WGS sequence"/>
</dbReference>
<dbReference type="PROSITE" id="PS51485">
    <property type="entry name" value="PHYTOCYANIN"/>
    <property type="match status" value="1"/>
</dbReference>
<keyword evidence="3 12" id="KW-0812">Transmembrane</keyword>
<keyword evidence="8" id="KW-0186">Copper</keyword>
<evidence type="ECO:0000256" key="10">
    <source>
        <dbReference type="ARBA" id="ARBA00023157"/>
    </source>
</evidence>
<feature type="domain" description="Phytocyanin" evidence="14">
    <location>
        <begin position="22"/>
        <end position="122"/>
    </location>
</feature>
<reference evidence="15" key="2">
    <citation type="submission" date="2020-08" db="EMBL/GenBank/DDBJ databases">
        <title>Plant Genome Project.</title>
        <authorList>
            <person name="Zhang R.-G."/>
        </authorList>
    </citation>
    <scope>NUCLEOTIDE SEQUENCE</scope>
    <source>
        <strain evidence="15">Huo1</strain>
        <tissue evidence="15">Leaf</tissue>
    </source>
</reference>
<evidence type="ECO:0000256" key="9">
    <source>
        <dbReference type="ARBA" id="ARBA00023136"/>
    </source>
</evidence>
<keyword evidence="9 12" id="KW-0472">Membrane</keyword>
<evidence type="ECO:0000256" key="7">
    <source>
        <dbReference type="ARBA" id="ARBA00022989"/>
    </source>
</evidence>
<name>A0A8X8WLZ7_SALSN</name>
<keyword evidence="16" id="KW-1185">Reference proteome</keyword>
<evidence type="ECO:0000313" key="16">
    <source>
        <dbReference type="Proteomes" id="UP000298416"/>
    </source>
</evidence>
<dbReference type="GO" id="GO:0009610">
    <property type="term" value="P:response to symbiotic fungus"/>
    <property type="evidence" value="ECO:0007669"/>
    <property type="project" value="UniProtKB-ARBA"/>
</dbReference>
<feature type="chain" id="PRO_5036488613" description="Phytocyanin domain-containing protein" evidence="13">
    <location>
        <begin position="22"/>
        <end position="155"/>
    </location>
</feature>
<keyword evidence="10" id="KW-1015">Disulfide bond</keyword>
<evidence type="ECO:0000256" key="3">
    <source>
        <dbReference type="ARBA" id="ARBA00022692"/>
    </source>
</evidence>
<dbReference type="SUPFAM" id="SSF49503">
    <property type="entry name" value="Cupredoxins"/>
    <property type="match status" value="1"/>
</dbReference>
<evidence type="ECO:0000256" key="2">
    <source>
        <dbReference type="ARBA" id="ARBA00022448"/>
    </source>
</evidence>
<evidence type="ECO:0000256" key="5">
    <source>
        <dbReference type="ARBA" id="ARBA00022729"/>
    </source>
</evidence>
<gene>
    <name evidence="15" type="ORF">SASPL_143141</name>
</gene>
<keyword evidence="7 12" id="KW-1133">Transmembrane helix</keyword>
<dbReference type="EMBL" id="PNBA02000016">
    <property type="protein sequence ID" value="KAG6396980.1"/>
    <property type="molecule type" value="Genomic_DNA"/>
</dbReference>
<keyword evidence="5 13" id="KW-0732">Signal</keyword>
<dbReference type="GO" id="GO:0009055">
    <property type="term" value="F:electron transfer activity"/>
    <property type="evidence" value="ECO:0007669"/>
    <property type="project" value="InterPro"/>
</dbReference>
<feature type="signal peptide" evidence="13">
    <location>
        <begin position="1"/>
        <end position="21"/>
    </location>
</feature>
<dbReference type="Pfam" id="PF02298">
    <property type="entry name" value="Cu_bind_like"/>
    <property type="match status" value="1"/>
</dbReference>
<keyword evidence="6" id="KW-0249">Electron transport</keyword>
<accession>A0A8X8WLZ7</accession>
<keyword evidence="11" id="KW-0325">Glycoprotein</keyword>
<dbReference type="Gene3D" id="2.60.40.420">
    <property type="entry name" value="Cupredoxins - blue copper proteins"/>
    <property type="match status" value="1"/>
</dbReference>
<dbReference type="InterPro" id="IPR003245">
    <property type="entry name" value="Phytocyanin_dom"/>
</dbReference>
<evidence type="ECO:0000256" key="11">
    <source>
        <dbReference type="ARBA" id="ARBA00023180"/>
    </source>
</evidence>
<keyword evidence="4" id="KW-0479">Metal-binding</keyword>
<dbReference type="InterPro" id="IPR039391">
    <property type="entry name" value="Phytocyanin-like"/>
</dbReference>
<dbReference type="FunFam" id="2.60.40.420:FF:000067">
    <property type="entry name" value="Cupredoxin superfamily protein"/>
    <property type="match status" value="1"/>
</dbReference>
<evidence type="ECO:0000256" key="13">
    <source>
        <dbReference type="SAM" id="SignalP"/>
    </source>
</evidence>
<dbReference type="OrthoDB" id="904961at2759"/>
<evidence type="ECO:0000256" key="1">
    <source>
        <dbReference type="ARBA" id="ARBA00004479"/>
    </source>
</evidence>
<evidence type="ECO:0000256" key="4">
    <source>
        <dbReference type="ARBA" id="ARBA00022723"/>
    </source>
</evidence>
<protein>
    <recommendedName>
        <fullName evidence="14">Phytocyanin domain-containing protein</fullName>
    </recommendedName>
</protein>
<evidence type="ECO:0000313" key="15">
    <source>
        <dbReference type="EMBL" id="KAG6396980.1"/>
    </source>
</evidence>
<reference evidence="15" key="1">
    <citation type="submission" date="2018-01" db="EMBL/GenBank/DDBJ databases">
        <authorList>
            <person name="Mao J.F."/>
        </authorList>
    </citation>
    <scope>NUCLEOTIDE SEQUENCE</scope>
    <source>
        <strain evidence="15">Huo1</strain>
        <tissue evidence="15">Leaf</tissue>
    </source>
</reference>
<evidence type="ECO:0000256" key="8">
    <source>
        <dbReference type="ARBA" id="ARBA00023008"/>
    </source>
</evidence>
<dbReference type="PANTHER" id="PTHR33021:SF557">
    <property type="entry name" value="OS07G0165900 PROTEIN"/>
    <property type="match status" value="1"/>
</dbReference>
<dbReference type="AlphaFoldDB" id="A0A8X8WLZ7"/>
<keyword evidence="2" id="KW-0813">Transport</keyword>
<evidence type="ECO:0000259" key="14">
    <source>
        <dbReference type="PROSITE" id="PS51485"/>
    </source>
</evidence>
<dbReference type="InterPro" id="IPR008972">
    <property type="entry name" value="Cupredoxin"/>
</dbReference>